<dbReference type="SUPFAM" id="SSF53756">
    <property type="entry name" value="UDP-Glycosyltransferase/glycogen phosphorylase"/>
    <property type="match status" value="1"/>
</dbReference>
<evidence type="ECO:0000259" key="1">
    <source>
        <dbReference type="Pfam" id="PF00534"/>
    </source>
</evidence>
<comment type="caution">
    <text evidence="3">The sequence shown here is derived from an EMBL/GenBank/DDBJ whole genome shotgun (WGS) entry which is preliminary data.</text>
</comment>
<proteinExistence type="predicted"/>
<dbReference type="STRING" id="35818.HPU229336_06910"/>
<dbReference type="AlphaFoldDB" id="A0A0N0LT42"/>
<evidence type="ECO:0000259" key="2">
    <source>
        <dbReference type="Pfam" id="PF13439"/>
    </source>
</evidence>
<dbReference type="InterPro" id="IPR028098">
    <property type="entry name" value="Glyco_trans_4-like_N"/>
</dbReference>
<protein>
    <submittedName>
        <fullName evidence="3">Glycosylation pathway protein</fullName>
    </submittedName>
</protein>
<dbReference type="Pfam" id="PF00534">
    <property type="entry name" value="Glycos_transf_1"/>
    <property type="match status" value="1"/>
</dbReference>
<dbReference type="InterPro" id="IPR050194">
    <property type="entry name" value="Glycosyltransferase_grp1"/>
</dbReference>
<reference evidence="3 4" key="1">
    <citation type="submission" date="2014-06" db="EMBL/GenBank/DDBJ databases">
        <title>Helicobacter pullorum isolates in fresh chicken meat - phenotypic and genotypic features.</title>
        <authorList>
            <person name="Borges V."/>
            <person name="Santos A."/>
            <person name="Correia C.B."/>
            <person name="Saraiva M."/>
            <person name="Menard A."/>
            <person name="Vieira L."/>
            <person name="Sampaio D.A."/>
            <person name="Gomes J.P."/>
            <person name="Oleastro M."/>
        </authorList>
    </citation>
    <scope>NUCLEOTIDE SEQUENCE [LARGE SCALE GENOMIC DNA]</scope>
    <source>
        <strain evidence="3 4">229334/12</strain>
    </source>
</reference>
<dbReference type="PANTHER" id="PTHR45947">
    <property type="entry name" value="SULFOQUINOVOSYL TRANSFERASE SQD2"/>
    <property type="match status" value="1"/>
</dbReference>
<feature type="domain" description="Glycosyltransferase subfamily 4-like N-terminal" evidence="2">
    <location>
        <begin position="18"/>
        <end position="170"/>
    </location>
</feature>
<dbReference type="EMBL" id="JNOC01000081">
    <property type="protein sequence ID" value="KPH54779.1"/>
    <property type="molecule type" value="Genomic_DNA"/>
</dbReference>
<dbReference type="Pfam" id="PF13439">
    <property type="entry name" value="Glyco_transf_4"/>
    <property type="match status" value="1"/>
</dbReference>
<feature type="domain" description="Glycosyl transferase family 1" evidence="1">
    <location>
        <begin position="181"/>
        <end position="329"/>
    </location>
</feature>
<gene>
    <name evidence="3" type="ORF">HPU229334_12365</name>
</gene>
<dbReference type="PANTHER" id="PTHR45947:SF3">
    <property type="entry name" value="SULFOQUINOVOSYL TRANSFERASE SQD2"/>
    <property type="match status" value="1"/>
</dbReference>
<sequence length="355" mass="40360">MHTQTKKTLAFVISSLRMGGAEKVASFLANHFVDSYDVILVLWSDENRFFEVDKRVKIIVLPAKMRGIFGNIERIFGLIKCFKSFRVDLAVSFIHQTNILTIIASKIAKIPVIATEHSIYASLDNSKIWKFLRRIIYPLANQVTTLTKGDLENYRFLKNVGVMPNPVSLEVCSEPNLEIYKPYILSAGRMIKTKHFEELLEVFGEFSKQNPKFSLLLAGDGECKDSLQKQAESLGAKIVFLGRVENLYNAYKNAEFFALTSYREGLSNVLIESLMCGIPAVSYDCPYGPSEIIHNKKNGILVEMGNKQALLEAFLEMSQKRDSFAKNTQEIYAKYGVGEVFKKWQEMIYLVLNKE</sequence>
<dbReference type="GO" id="GO:0016757">
    <property type="term" value="F:glycosyltransferase activity"/>
    <property type="evidence" value="ECO:0007669"/>
    <property type="project" value="InterPro"/>
</dbReference>
<organism evidence="3 4">
    <name type="scientific">Helicobacter pullorum</name>
    <dbReference type="NCBI Taxonomy" id="35818"/>
    <lineage>
        <taxon>Bacteria</taxon>
        <taxon>Pseudomonadati</taxon>
        <taxon>Campylobacterota</taxon>
        <taxon>Epsilonproteobacteria</taxon>
        <taxon>Campylobacterales</taxon>
        <taxon>Helicobacteraceae</taxon>
        <taxon>Helicobacter</taxon>
    </lineage>
</organism>
<accession>A0A0N0LT42</accession>
<dbReference type="PATRIC" id="fig|35818.11.peg.2445"/>
<dbReference type="InterPro" id="IPR001296">
    <property type="entry name" value="Glyco_trans_1"/>
</dbReference>
<dbReference type="Gene3D" id="3.40.50.2000">
    <property type="entry name" value="Glycogen Phosphorylase B"/>
    <property type="match status" value="2"/>
</dbReference>
<dbReference type="RefSeq" id="WP_054198666.1">
    <property type="nucleotide sequence ID" value="NZ_JNOC01000081.1"/>
</dbReference>
<evidence type="ECO:0000313" key="3">
    <source>
        <dbReference type="EMBL" id="KPH54779.1"/>
    </source>
</evidence>
<evidence type="ECO:0000313" key="4">
    <source>
        <dbReference type="Proteomes" id="UP000037997"/>
    </source>
</evidence>
<dbReference type="Proteomes" id="UP000037997">
    <property type="component" value="Unassembled WGS sequence"/>
</dbReference>
<name>A0A0N0LT42_9HELI</name>